<keyword evidence="2" id="KW-1185">Reference proteome</keyword>
<reference evidence="1 2" key="1">
    <citation type="submission" date="2024-09" db="EMBL/GenBank/DDBJ databases">
        <authorList>
            <person name="Sun Q."/>
            <person name="Mori K."/>
        </authorList>
    </citation>
    <scope>NUCLEOTIDE SEQUENCE [LARGE SCALE GENOMIC DNA]</scope>
    <source>
        <strain evidence="1 2">JCM 3028</strain>
    </source>
</reference>
<organism evidence="1 2">
    <name type="scientific">Streptosporangium vulgare</name>
    <dbReference type="NCBI Taxonomy" id="46190"/>
    <lineage>
        <taxon>Bacteria</taxon>
        <taxon>Bacillati</taxon>
        <taxon>Actinomycetota</taxon>
        <taxon>Actinomycetes</taxon>
        <taxon>Streptosporangiales</taxon>
        <taxon>Streptosporangiaceae</taxon>
        <taxon>Streptosporangium</taxon>
    </lineage>
</organism>
<dbReference type="RefSeq" id="WP_386160549.1">
    <property type="nucleotide sequence ID" value="NZ_JBHMBS010000014.1"/>
</dbReference>
<gene>
    <name evidence="1" type="ORF">ACFFRH_27285</name>
</gene>
<name>A0ABV5TJB0_9ACTN</name>
<dbReference type="EMBL" id="JBHMBS010000014">
    <property type="protein sequence ID" value="MFB9679198.1"/>
    <property type="molecule type" value="Genomic_DNA"/>
</dbReference>
<proteinExistence type="predicted"/>
<protein>
    <submittedName>
        <fullName evidence="1">Uncharacterized protein</fullName>
    </submittedName>
</protein>
<sequence length="46" mass="5128">MRRRSRGKRNRTPAPTGRRAWVEGAITLVNQPVGEPVNEQVGERSG</sequence>
<comment type="caution">
    <text evidence="1">The sequence shown here is derived from an EMBL/GenBank/DDBJ whole genome shotgun (WGS) entry which is preliminary data.</text>
</comment>
<evidence type="ECO:0000313" key="2">
    <source>
        <dbReference type="Proteomes" id="UP001589610"/>
    </source>
</evidence>
<evidence type="ECO:0000313" key="1">
    <source>
        <dbReference type="EMBL" id="MFB9679198.1"/>
    </source>
</evidence>
<accession>A0ABV5TJB0</accession>
<dbReference type="Proteomes" id="UP001589610">
    <property type="component" value="Unassembled WGS sequence"/>
</dbReference>